<reference evidence="1" key="2">
    <citation type="journal article" date="2015" name="Fish Shellfish Immunol.">
        <title>Early steps in the European eel (Anguilla anguilla)-Vibrio vulnificus interaction in the gills: Role of the RtxA13 toxin.</title>
        <authorList>
            <person name="Callol A."/>
            <person name="Pajuelo D."/>
            <person name="Ebbesson L."/>
            <person name="Teles M."/>
            <person name="MacKenzie S."/>
            <person name="Amaro C."/>
        </authorList>
    </citation>
    <scope>NUCLEOTIDE SEQUENCE</scope>
</reference>
<organism evidence="1">
    <name type="scientific">Anguilla anguilla</name>
    <name type="common">European freshwater eel</name>
    <name type="synonym">Muraena anguilla</name>
    <dbReference type="NCBI Taxonomy" id="7936"/>
    <lineage>
        <taxon>Eukaryota</taxon>
        <taxon>Metazoa</taxon>
        <taxon>Chordata</taxon>
        <taxon>Craniata</taxon>
        <taxon>Vertebrata</taxon>
        <taxon>Euteleostomi</taxon>
        <taxon>Actinopterygii</taxon>
        <taxon>Neopterygii</taxon>
        <taxon>Teleostei</taxon>
        <taxon>Anguilliformes</taxon>
        <taxon>Anguillidae</taxon>
        <taxon>Anguilla</taxon>
    </lineage>
</organism>
<sequence length="28" mass="3388">MQKTDTFHRKHAQLLCCNYFWSNSSEPD</sequence>
<name>A0A0E9RQG5_ANGAN</name>
<protein>
    <submittedName>
        <fullName evidence="1">Uncharacterized protein</fullName>
    </submittedName>
</protein>
<evidence type="ECO:0000313" key="1">
    <source>
        <dbReference type="EMBL" id="JAH30593.1"/>
    </source>
</evidence>
<accession>A0A0E9RQG5</accession>
<reference evidence="1" key="1">
    <citation type="submission" date="2014-11" db="EMBL/GenBank/DDBJ databases">
        <authorList>
            <person name="Amaro Gonzalez C."/>
        </authorList>
    </citation>
    <scope>NUCLEOTIDE SEQUENCE</scope>
</reference>
<dbReference type="EMBL" id="GBXM01077984">
    <property type="protein sequence ID" value="JAH30593.1"/>
    <property type="molecule type" value="Transcribed_RNA"/>
</dbReference>
<dbReference type="AlphaFoldDB" id="A0A0E9RQG5"/>
<proteinExistence type="predicted"/>